<dbReference type="InterPro" id="IPR029044">
    <property type="entry name" value="Nucleotide-diphossugar_trans"/>
</dbReference>
<evidence type="ECO:0000313" key="3">
    <source>
        <dbReference type="Proteomes" id="UP000751518"/>
    </source>
</evidence>
<dbReference type="SUPFAM" id="SSF53448">
    <property type="entry name" value="Nucleotide-diphospho-sugar transferases"/>
    <property type="match status" value="1"/>
</dbReference>
<evidence type="ECO:0000313" key="2">
    <source>
        <dbReference type="EMBL" id="MCA9391896.1"/>
    </source>
</evidence>
<sequence>MPTDSKEQTNKPDRSVNRSERLLEMVPGLLTWFVLTSPIWLAFNVPTVMAFLILFLDIYWLYRAVKTAILSVVGYRRMRKAVETDWMGKLEDDFPQKWQELEHVFIIPTWRERGYIIETTFKGMSESEYPMDHVSVILCLEERDDDDIKAEKRAVAEKYRKIFKNVYVTEHPDGLVGEVIGPGSNRTWALKHLYPQLESEMDLSKTILTTLDADFVIHPKLLSALTYKYLSTDEPENKSFTGVFIYSNNYWDAPAPMRLIASTMTINQLAELVEHWKYVTFSSHSLNLKKLAVLDYWTIDHVNDDSHLYWKAFYQTQGRFQVVPHWIPIYADTVLDSSLKKTYVNQYKQLQRWAYGVEHIPYIIKKTLELSGPPVIQRIERLLYVMRANLFWATIAYVTGFGALMLVFVNSTFADTVLGNNLVYYSSGLLSLAIVGLLPLILLNSRVFPSPPKEWKLLKKALAYLQFFLSPFVLMTFGSIPAIDSQTRLMFGKYLTYRVTRKFRKGESSE</sequence>
<dbReference type="PANTHER" id="PTHR36851:SF1">
    <property type="entry name" value="GLYCO_TRANS_2-LIKE DOMAIN-CONTAINING PROTEIN"/>
    <property type="match status" value="1"/>
</dbReference>
<keyword evidence="1" id="KW-1133">Transmembrane helix</keyword>
<feature type="transmembrane region" description="Helical" evidence="1">
    <location>
        <begin position="464"/>
        <end position="483"/>
    </location>
</feature>
<proteinExistence type="predicted"/>
<evidence type="ECO:0008006" key="4">
    <source>
        <dbReference type="Google" id="ProtNLM"/>
    </source>
</evidence>
<evidence type="ECO:0000256" key="1">
    <source>
        <dbReference type="SAM" id="Phobius"/>
    </source>
</evidence>
<feature type="transmembrane region" description="Helical" evidence="1">
    <location>
        <begin position="422"/>
        <end position="443"/>
    </location>
</feature>
<name>A0A955LL70_UNCKA</name>
<comment type="caution">
    <text evidence="2">The sequence shown here is derived from an EMBL/GenBank/DDBJ whole genome shotgun (WGS) entry which is preliminary data.</text>
</comment>
<reference evidence="2" key="1">
    <citation type="submission" date="2020-04" db="EMBL/GenBank/DDBJ databases">
        <authorList>
            <person name="Zhang T."/>
        </authorList>
    </citation>
    <scope>NUCLEOTIDE SEQUENCE</scope>
    <source>
        <strain evidence="2">HKST-UBA03</strain>
    </source>
</reference>
<dbReference type="Proteomes" id="UP000751518">
    <property type="component" value="Unassembled WGS sequence"/>
</dbReference>
<reference evidence="2" key="2">
    <citation type="journal article" date="2021" name="Microbiome">
        <title>Successional dynamics and alternative stable states in a saline activated sludge microbial community over 9 years.</title>
        <authorList>
            <person name="Wang Y."/>
            <person name="Ye J."/>
            <person name="Ju F."/>
            <person name="Liu L."/>
            <person name="Boyd J.A."/>
            <person name="Deng Y."/>
            <person name="Parks D.H."/>
            <person name="Jiang X."/>
            <person name="Yin X."/>
            <person name="Woodcroft B.J."/>
            <person name="Tyson G.W."/>
            <person name="Hugenholtz P."/>
            <person name="Polz M.F."/>
            <person name="Zhang T."/>
        </authorList>
    </citation>
    <scope>NUCLEOTIDE SEQUENCE</scope>
    <source>
        <strain evidence="2">HKST-UBA03</strain>
    </source>
</reference>
<accession>A0A955LL70</accession>
<protein>
    <recommendedName>
        <fullName evidence="4">Glycosyltransferase family 2 protein</fullName>
    </recommendedName>
</protein>
<dbReference type="AlphaFoldDB" id="A0A955LL70"/>
<feature type="transmembrane region" description="Helical" evidence="1">
    <location>
        <begin position="21"/>
        <end position="43"/>
    </location>
</feature>
<gene>
    <name evidence="2" type="ORF">KC614_01680</name>
</gene>
<keyword evidence="1" id="KW-0472">Membrane</keyword>
<dbReference type="PANTHER" id="PTHR36851">
    <property type="entry name" value="UNNAMED PRODUCT"/>
    <property type="match status" value="1"/>
</dbReference>
<dbReference type="EMBL" id="JAGQKZ010000009">
    <property type="protein sequence ID" value="MCA9391896.1"/>
    <property type="molecule type" value="Genomic_DNA"/>
</dbReference>
<organism evidence="2 3">
    <name type="scientific">candidate division WWE3 bacterium</name>
    <dbReference type="NCBI Taxonomy" id="2053526"/>
    <lineage>
        <taxon>Bacteria</taxon>
        <taxon>Katanobacteria</taxon>
    </lineage>
</organism>
<keyword evidence="1" id="KW-0812">Transmembrane</keyword>
<feature type="transmembrane region" description="Helical" evidence="1">
    <location>
        <begin position="49"/>
        <end position="73"/>
    </location>
</feature>
<feature type="transmembrane region" description="Helical" evidence="1">
    <location>
        <begin position="390"/>
        <end position="410"/>
    </location>
</feature>
<dbReference type="Gene3D" id="3.90.550.10">
    <property type="entry name" value="Spore Coat Polysaccharide Biosynthesis Protein SpsA, Chain A"/>
    <property type="match status" value="1"/>
</dbReference>